<dbReference type="SUPFAM" id="SSF51230">
    <property type="entry name" value="Single hybrid motif"/>
    <property type="match status" value="1"/>
</dbReference>
<dbReference type="AlphaFoldDB" id="A0A367M0R9"/>
<comment type="caution">
    <text evidence="1">The sequence shown here is derived from an EMBL/GenBank/DDBJ whole genome shotgun (WGS) entry which is preliminary data.</text>
</comment>
<feature type="non-terminal residue" evidence="1">
    <location>
        <position position="106"/>
    </location>
</feature>
<sequence>MTTDRFSFLRRPALSLAAGLAVVAALAWLVLAGGTAKRTEGERWVAVRAAPLVHQIGLVGRLEPGRVVTLAAPFAGNVEALLVEPGQRVAEGQELLRMDTREIAVQ</sequence>
<dbReference type="InterPro" id="IPR011053">
    <property type="entry name" value="Single_hybrid_motif"/>
</dbReference>
<evidence type="ECO:0000313" key="2">
    <source>
        <dbReference type="Proteomes" id="UP000253594"/>
    </source>
</evidence>
<dbReference type="Proteomes" id="UP000253594">
    <property type="component" value="Unassembled WGS sequence"/>
</dbReference>
<name>A0A367M0R9_PSEAI</name>
<dbReference type="PANTHER" id="PTHR30386">
    <property type="entry name" value="MEMBRANE FUSION SUBUNIT OF EMRAB-TOLC MULTIDRUG EFFLUX PUMP"/>
    <property type="match status" value="1"/>
</dbReference>
<dbReference type="PANTHER" id="PTHR30386:SF17">
    <property type="entry name" value="ALKALINE PROTEASE SECRETION PROTEIN APRE"/>
    <property type="match status" value="1"/>
</dbReference>
<dbReference type="EMBL" id="QORE01001634">
    <property type="protein sequence ID" value="RCI71067.1"/>
    <property type="molecule type" value="Genomic_DNA"/>
</dbReference>
<organism evidence="1 2">
    <name type="scientific">Pseudomonas aeruginosa</name>
    <dbReference type="NCBI Taxonomy" id="287"/>
    <lineage>
        <taxon>Bacteria</taxon>
        <taxon>Pseudomonadati</taxon>
        <taxon>Pseudomonadota</taxon>
        <taxon>Gammaproteobacteria</taxon>
        <taxon>Pseudomonadales</taxon>
        <taxon>Pseudomonadaceae</taxon>
        <taxon>Pseudomonas</taxon>
    </lineage>
</organism>
<proteinExistence type="predicted"/>
<evidence type="ECO:0000313" key="1">
    <source>
        <dbReference type="EMBL" id="RCI71067.1"/>
    </source>
</evidence>
<gene>
    <name evidence="1" type="ORF">DT376_31150</name>
</gene>
<dbReference type="Gene3D" id="2.40.50.100">
    <property type="match status" value="1"/>
</dbReference>
<accession>A0A367M0R9</accession>
<protein>
    <submittedName>
        <fullName evidence="1">Biotin/lipoyl-binding protein</fullName>
    </submittedName>
</protein>
<reference evidence="1 2" key="1">
    <citation type="submission" date="2018-07" db="EMBL/GenBank/DDBJ databases">
        <title>Mechanisms of high-level aminoglycoside resistance among Gram-negative pathogens in Brazil.</title>
        <authorList>
            <person name="Ballaben A.S."/>
            <person name="Darini A.L.C."/>
            <person name="Doi Y."/>
        </authorList>
    </citation>
    <scope>NUCLEOTIDE SEQUENCE [LARGE SCALE GENOMIC DNA]</scope>
    <source>
        <strain evidence="1 2">B2-305</strain>
    </source>
</reference>
<dbReference type="InterPro" id="IPR050739">
    <property type="entry name" value="MFP"/>
</dbReference>